<gene>
    <name evidence="1" type="ORF">SAMN04515671_2477</name>
</gene>
<dbReference type="Pfam" id="PF06224">
    <property type="entry name" value="AlkZ-like"/>
    <property type="match status" value="1"/>
</dbReference>
<dbReference type="OrthoDB" id="9148135at2"/>
<keyword evidence="1" id="KW-0238">DNA-binding</keyword>
<dbReference type="EMBL" id="LT629710">
    <property type="protein sequence ID" value="SDO95845.1"/>
    <property type="molecule type" value="Genomic_DNA"/>
</dbReference>
<evidence type="ECO:0000313" key="1">
    <source>
        <dbReference type="EMBL" id="SDO95845.1"/>
    </source>
</evidence>
<dbReference type="PANTHER" id="PTHR38479:SF2">
    <property type="entry name" value="WINGED HELIX DNA-BINDING DOMAIN-CONTAINING PROTEIN"/>
    <property type="match status" value="1"/>
</dbReference>
<evidence type="ECO:0000313" key="2">
    <source>
        <dbReference type="Proteomes" id="UP000198741"/>
    </source>
</evidence>
<keyword evidence="2" id="KW-1185">Reference proteome</keyword>
<dbReference type="AlphaFoldDB" id="A0A1H0NTN9"/>
<reference evidence="1 2" key="1">
    <citation type="submission" date="2016-10" db="EMBL/GenBank/DDBJ databases">
        <authorList>
            <person name="de Groot N.N."/>
        </authorList>
    </citation>
    <scope>NUCLEOTIDE SEQUENCE [LARGE SCALE GENOMIC DNA]</scope>
    <source>
        <strain evidence="2">P4-7,KCTC 19426,CECT 7604</strain>
    </source>
</reference>
<dbReference type="RefSeq" id="WP_090482064.1">
    <property type="nucleotide sequence ID" value="NZ_LT629710.1"/>
</dbReference>
<dbReference type="Proteomes" id="UP000198741">
    <property type="component" value="Chromosome I"/>
</dbReference>
<protein>
    <submittedName>
        <fullName evidence="1">Winged helix DNA-binding domain-containing protein</fullName>
    </submittedName>
</protein>
<dbReference type="GO" id="GO:0003677">
    <property type="term" value="F:DNA binding"/>
    <property type="evidence" value="ECO:0007669"/>
    <property type="project" value="UniProtKB-KW"/>
</dbReference>
<name>A0A1H0NTN9_9ACTN</name>
<dbReference type="PANTHER" id="PTHR38479">
    <property type="entry name" value="LMO0824 PROTEIN"/>
    <property type="match status" value="1"/>
</dbReference>
<accession>A0A1H0NTN9</accession>
<proteinExistence type="predicted"/>
<sequence length="372" mass="40726">MTAQVLTRRALNRALLARQLLLDRSPMSPLAAIEHLVGMQAQLPTPPYFGLWTRLANFDPGELSQLYLDRAVVRVALMRSTVHLVSARDCLALRPVLARAVGRGLTPASPYGKALAGVDLAELSALGRRMVEEKPLTGAEVALALQKRWPGVDARALAFAVRATVPLVQVPPRGLWGGVGQARTTSAEAWLGQPLAEPDVAQMVRRYLAAYGPATVRDAQAWSGLTGLGSVFARLGDELITFRDESGAQLYDLPEAPRPPADVPAPIRFLPDFDQILLAHADRVRMFPAEHRTLIFTNNGIIKASVLIDGFARALWEIKQDKEKATLTITALPPVDHRGITRKDHSAMERQARRLLEFAAPGKQHDVRSITR</sequence>
<dbReference type="InterPro" id="IPR009351">
    <property type="entry name" value="AlkZ-like"/>
</dbReference>
<dbReference type="STRING" id="1090615.SAMN04515671_2477"/>
<organism evidence="1 2">
    <name type="scientific">Nakamurella panacisegetis</name>
    <dbReference type="NCBI Taxonomy" id="1090615"/>
    <lineage>
        <taxon>Bacteria</taxon>
        <taxon>Bacillati</taxon>
        <taxon>Actinomycetota</taxon>
        <taxon>Actinomycetes</taxon>
        <taxon>Nakamurellales</taxon>
        <taxon>Nakamurellaceae</taxon>
        <taxon>Nakamurella</taxon>
    </lineage>
</organism>